<name>A0A8E2F0U9_9PEZI</name>
<dbReference type="OrthoDB" id="265761at2759"/>
<dbReference type="InterPro" id="IPR029069">
    <property type="entry name" value="HotDog_dom_sf"/>
</dbReference>
<dbReference type="Proteomes" id="UP000250140">
    <property type="component" value="Unassembled WGS sequence"/>
</dbReference>
<dbReference type="AlphaFoldDB" id="A0A8E2F0U9"/>
<dbReference type="InterPro" id="IPR051490">
    <property type="entry name" value="THEM6_lcsJ_thioesterase"/>
</dbReference>
<sequence length="359" mass="40337">MTALQKLPHVAGIAGVGASAAALAAQPAIRTYISRSLGLRAPGGTWRVLALLLALLNLKNLPFMWHIRLFRALIYQLYFQPTPIPQSALFEPTITSTRTPLVECDYNMHKSNSTYFSDIDISRTHLVTAILRTGIKRAAHAKHQKTHVPEAPEAVHKGSHLVALGAVSCHFRREIAPYEKFEIWTRLLCWDRKWMYIVSHLVKPGVVRPRHYTLQPWRQGQKETEGGGVNGKEEDEEVRREKLKKAVFASSIAKYVVKKGRLTIPPERVLMSADMLPSKPENWGEKAGNSMLNTRLSSETVEDAVLPAVNGSEWTWDKIEAERLRGLRFAEMFAGLDGLHEEFDGGKDGVLGEFTDLLW</sequence>
<evidence type="ECO:0000256" key="1">
    <source>
        <dbReference type="ARBA" id="ARBA00038476"/>
    </source>
</evidence>
<evidence type="ECO:0000313" key="3">
    <source>
        <dbReference type="Proteomes" id="UP000250140"/>
    </source>
</evidence>
<accession>A0A8E2F0U9</accession>
<keyword evidence="3" id="KW-1185">Reference proteome</keyword>
<dbReference type="EMBL" id="KV749776">
    <property type="protein sequence ID" value="OCL07843.1"/>
    <property type="molecule type" value="Genomic_DNA"/>
</dbReference>
<organism evidence="2 3">
    <name type="scientific">Glonium stellatum</name>
    <dbReference type="NCBI Taxonomy" id="574774"/>
    <lineage>
        <taxon>Eukaryota</taxon>
        <taxon>Fungi</taxon>
        <taxon>Dikarya</taxon>
        <taxon>Ascomycota</taxon>
        <taxon>Pezizomycotina</taxon>
        <taxon>Dothideomycetes</taxon>
        <taxon>Pleosporomycetidae</taxon>
        <taxon>Gloniales</taxon>
        <taxon>Gloniaceae</taxon>
        <taxon>Glonium</taxon>
    </lineage>
</organism>
<comment type="similarity">
    <text evidence="1">Belongs to the lcsJ thioesterase family.</text>
</comment>
<dbReference type="CDD" id="cd00586">
    <property type="entry name" value="4HBT"/>
    <property type="match status" value="1"/>
</dbReference>
<proteinExistence type="inferred from homology"/>
<dbReference type="SUPFAM" id="SSF54637">
    <property type="entry name" value="Thioesterase/thiol ester dehydrase-isomerase"/>
    <property type="match status" value="1"/>
</dbReference>
<evidence type="ECO:0000313" key="2">
    <source>
        <dbReference type="EMBL" id="OCL07843.1"/>
    </source>
</evidence>
<protein>
    <submittedName>
        <fullName evidence="2">Uncharacterized protein</fullName>
    </submittedName>
</protein>
<dbReference type="Pfam" id="PF13279">
    <property type="entry name" value="4HBT_2"/>
    <property type="match status" value="1"/>
</dbReference>
<reference evidence="2 3" key="1">
    <citation type="journal article" date="2016" name="Nat. Commun.">
        <title>Ectomycorrhizal ecology is imprinted in the genome of the dominant symbiotic fungus Cenococcum geophilum.</title>
        <authorList>
            <consortium name="DOE Joint Genome Institute"/>
            <person name="Peter M."/>
            <person name="Kohler A."/>
            <person name="Ohm R.A."/>
            <person name="Kuo A."/>
            <person name="Krutzmann J."/>
            <person name="Morin E."/>
            <person name="Arend M."/>
            <person name="Barry K.W."/>
            <person name="Binder M."/>
            <person name="Choi C."/>
            <person name="Clum A."/>
            <person name="Copeland A."/>
            <person name="Grisel N."/>
            <person name="Haridas S."/>
            <person name="Kipfer T."/>
            <person name="LaButti K."/>
            <person name="Lindquist E."/>
            <person name="Lipzen A."/>
            <person name="Maire R."/>
            <person name="Meier B."/>
            <person name="Mihaltcheva S."/>
            <person name="Molinier V."/>
            <person name="Murat C."/>
            <person name="Poggeler S."/>
            <person name="Quandt C.A."/>
            <person name="Sperisen C."/>
            <person name="Tritt A."/>
            <person name="Tisserant E."/>
            <person name="Crous P.W."/>
            <person name="Henrissat B."/>
            <person name="Nehls U."/>
            <person name="Egli S."/>
            <person name="Spatafora J.W."/>
            <person name="Grigoriev I.V."/>
            <person name="Martin F.M."/>
        </authorList>
    </citation>
    <scope>NUCLEOTIDE SEQUENCE [LARGE SCALE GENOMIC DNA]</scope>
    <source>
        <strain evidence="2 3">CBS 207.34</strain>
    </source>
</reference>
<dbReference type="PANTHER" id="PTHR12475">
    <property type="match status" value="1"/>
</dbReference>
<dbReference type="PANTHER" id="PTHR12475:SF4">
    <property type="entry name" value="PROTEIN THEM6"/>
    <property type="match status" value="1"/>
</dbReference>
<gene>
    <name evidence="2" type="ORF">AOQ84DRAFT_439965</name>
</gene>